<keyword evidence="2" id="KW-1185">Reference proteome</keyword>
<organism evidence="1 2">
    <name type="scientific">Schizosaccharomyces cryophilus (strain OY26 / ATCC MYA-4695 / CBS 11777 / NBRC 106824 / NRRL Y48691)</name>
    <name type="common">Fission yeast</name>
    <dbReference type="NCBI Taxonomy" id="653667"/>
    <lineage>
        <taxon>Eukaryota</taxon>
        <taxon>Fungi</taxon>
        <taxon>Dikarya</taxon>
        <taxon>Ascomycota</taxon>
        <taxon>Taphrinomycotina</taxon>
        <taxon>Schizosaccharomycetes</taxon>
        <taxon>Schizosaccharomycetales</taxon>
        <taxon>Schizosaccharomycetaceae</taxon>
        <taxon>Schizosaccharomyces</taxon>
    </lineage>
</organism>
<reference evidence="1 2" key="1">
    <citation type="journal article" date="2011" name="Science">
        <title>Comparative functional genomics of the fission yeasts.</title>
        <authorList>
            <person name="Rhind N."/>
            <person name="Chen Z."/>
            <person name="Yassour M."/>
            <person name="Thompson D.A."/>
            <person name="Haas B.J."/>
            <person name="Habib N."/>
            <person name="Wapinski I."/>
            <person name="Roy S."/>
            <person name="Lin M.F."/>
            <person name="Heiman D.I."/>
            <person name="Young S.K."/>
            <person name="Furuya K."/>
            <person name="Guo Y."/>
            <person name="Pidoux A."/>
            <person name="Chen H.M."/>
            <person name="Robbertse B."/>
            <person name="Goldberg J.M."/>
            <person name="Aoki K."/>
            <person name="Bayne E.H."/>
            <person name="Berlin A.M."/>
            <person name="Desjardins C.A."/>
            <person name="Dobbs E."/>
            <person name="Dukaj L."/>
            <person name="Fan L."/>
            <person name="FitzGerald M.G."/>
            <person name="French C."/>
            <person name="Gujja S."/>
            <person name="Hansen K."/>
            <person name="Keifenheim D."/>
            <person name="Levin J.Z."/>
            <person name="Mosher R.A."/>
            <person name="Mueller C.A."/>
            <person name="Pfiffner J."/>
            <person name="Priest M."/>
            <person name="Russ C."/>
            <person name="Smialowska A."/>
            <person name="Swoboda P."/>
            <person name="Sykes S.M."/>
            <person name="Vaughn M."/>
            <person name="Vengrova S."/>
            <person name="Yoder R."/>
            <person name="Zeng Q."/>
            <person name="Allshire R."/>
            <person name="Baulcombe D."/>
            <person name="Birren B.W."/>
            <person name="Brown W."/>
            <person name="Ekwall K."/>
            <person name="Kellis M."/>
            <person name="Leatherwood J."/>
            <person name="Levin H."/>
            <person name="Margalit H."/>
            <person name="Martienssen R."/>
            <person name="Nieduszynski C.A."/>
            <person name="Spatafora J.W."/>
            <person name="Friedman N."/>
            <person name="Dalgaard J.Z."/>
            <person name="Baumann P."/>
            <person name="Niki H."/>
            <person name="Regev A."/>
            <person name="Nusbaum C."/>
        </authorList>
    </citation>
    <scope>NUCLEOTIDE SEQUENCE [LARGE SCALE GENOMIC DNA]</scope>
    <source>
        <strain evidence="2">OY26 / ATCC MYA-4695 / CBS 11777 / NBRC 106824 / NRRL Y48691</strain>
    </source>
</reference>
<evidence type="ECO:0000313" key="2">
    <source>
        <dbReference type="Proteomes" id="UP000015464"/>
    </source>
</evidence>
<dbReference type="STRING" id="653667.S9W1L4"/>
<dbReference type="Proteomes" id="UP000015464">
    <property type="component" value="Unassembled WGS sequence"/>
</dbReference>
<sequence length="246" mass="28156">MDSKRILIIGKPKSGKLTFVKALTGTLPRGLSLTSSETSHAGLTHEYTLRNKYFQREVGIWIDEYTDLEETLEAYASQDANEVMNAISVIVYTFRRFEPQEWSLWNKFSENLENTIPIIGLHMDSSSMTRPPESLNPEYVVLSQTGKNEFGEMLGFDRVLDIFNCCEWDLYHNENTLEDTEKEASNTVPYRDSSMSLNDSDLNSLVNQAKQLRALNLDVQERKKQAMSIINSLVDEEFQESDLDSC</sequence>
<protein>
    <submittedName>
        <fullName evidence="1">Recombination protein Irc6</fullName>
    </submittedName>
</protein>
<dbReference type="HOGENOM" id="CLU_098753_0_0_1"/>
<dbReference type="AlphaFoldDB" id="S9W1L4"/>
<dbReference type="GO" id="GO:0030674">
    <property type="term" value="F:protein-macromolecule adaptor activity"/>
    <property type="evidence" value="ECO:0007669"/>
    <property type="project" value="TreeGrafter"/>
</dbReference>
<evidence type="ECO:0000313" key="1">
    <source>
        <dbReference type="EMBL" id="EPY51895.1"/>
    </source>
</evidence>
<dbReference type="GO" id="GO:0016192">
    <property type="term" value="P:vesicle-mediated transport"/>
    <property type="evidence" value="ECO:0007669"/>
    <property type="project" value="InterPro"/>
</dbReference>
<dbReference type="Gene3D" id="3.40.50.11960">
    <property type="match status" value="1"/>
</dbReference>
<gene>
    <name evidence="1" type="ORF">SPOG_00317</name>
</gene>
<name>S9W1L4_SCHCR</name>
<dbReference type="GeneID" id="25034649"/>
<proteinExistence type="predicted"/>
<dbReference type="PANTHER" id="PTHR28043">
    <property type="entry name" value="INCREASED RECOMBINATION CENTERS PROTEIN 6"/>
    <property type="match status" value="1"/>
</dbReference>
<dbReference type="EMBL" id="KE546990">
    <property type="protein sequence ID" value="EPY51895.1"/>
    <property type="molecule type" value="Genomic_DNA"/>
</dbReference>
<dbReference type="OMA" id="QTGKNEF"/>
<dbReference type="eggNOG" id="ENOG502SAXB">
    <property type="taxonomic scope" value="Eukaryota"/>
</dbReference>
<dbReference type="InterPro" id="IPR034627">
    <property type="entry name" value="Irc6"/>
</dbReference>
<dbReference type="PANTHER" id="PTHR28043:SF1">
    <property type="entry name" value="INCREASED RECOMBINATION CENTERS PROTEIN 6"/>
    <property type="match status" value="1"/>
</dbReference>
<accession>S9W1L4</accession>
<dbReference type="RefSeq" id="XP_013023280.1">
    <property type="nucleotide sequence ID" value="XM_013167826.1"/>
</dbReference>